<name>A0A2H6MXT4_9SAUR</name>
<sequence>MLDLSKSINAIHVSELAGNMLIKDWQWPLILTSLNLHVNRVFKCIFFPKKQIFDHLVISPSPCFSPFLSTAMVKKHLSFIFSSCSECSFIDLPVQKPGFFYYFLFFALGINRKHRELE</sequence>
<dbReference type="EMBL" id="IACI01016028">
    <property type="protein sequence ID" value="LAA20071.1"/>
    <property type="molecule type" value="Transcribed_RNA"/>
</dbReference>
<protein>
    <submittedName>
        <fullName evidence="1">Uncharacterized protein</fullName>
    </submittedName>
</protein>
<proteinExistence type="predicted"/>
<dbReference type="EMBL" id="IACI01016029">
    <property type="protein sequence ID" value="LAA20076.1"/>
    <property type="molecule type" value="Transcribed_RNA"/>
</dbReference>
<evidence type="ECO:0000313" key="1">
    <source>
        <dbReference type="EMBL" id="LAA20071.1"/>
    </source>
</evidence>
<accession>A0A2H6MXT4</accession>
<dbReference type="AlphaFoldDB" id="A0A2H6MXT4"/>
<organism evidence="1">
    <name type="scientific">Micrurus carvalhoi</name>
    <dbReference type="NCBI Taxonomy" id="3147026"/>
    <lineage>
        <taxon>Eukaryota</taxon>
        <taxon>Metazoa</taxon>
        <taxon>Chordata</taxon>
        <taxon>Craniata</taxon>
        <taxon>Vertebrata</taxon>
        <taxon>Euteleostomi</taxon>
        <taxon>Lepidosauria</taxon>
        <taxon>Squamata</taxon>
        <taxon>Bifurcata</taxon>
        <taxon>Unidentata</taxon>
        <taxon>Episquamata</taxon>
        <taxon>Toxicofera</taxon>
        <taxon>Serpentes</taxon>
        <taxon>Colubroidea</taxon>
        <taxon>Elapidae</taxon>
        <taxon>Elapinae</taxon>
        <taxon>Micrurus</taxon>
    </lineage>
</organism>
<reference evidence="1" key="1">
    <citation type="submission" date="2017-07" db="EMBL/GenBank/DDBJ databases">
        <authorList>
            <person name="Mikheyev A."/>
            <person name="Grau M."/>
        </authorList>
    </citation>
    <scope>NUCLEOTIDE SEQUENCE</scope>
    <source>
        <tissue evidence="1">Venom_gland</tissue>
    </source>
</reference>
<reference evidence="1" key="2">
    <citation type="submission" date="2017-12" db="EMBL/GenBank/DDBJ databases">
        <title>Coralsnake Venomics: Analyses of Venom Gland Transcriptomes and Proteomes of Six Brazilian Taxa.</title>
        <authorList>
            <person name="Aird S.D."/>
            <person name="Jorge da Silva N."/>
            <person name="Qiu L."/>
            <person name="Villar-Briones A."/>
            <person name="Aparecida-Saddi V."/>
            <person name="Campos-Telles M.P."/>
            <person name="Grau M."/>
            <person name="Mikheyev A.S."/>
        </authorList>
    </citation>
    <scope>NUCLEOTIDE SEQUENCE</scope>
    <source>
        <tissue evidence="1">Venom_gland</tissue>
    </source>
</reference>